<dbReference type="PROSITE" id="PS51379">
    <property type="entry name" value="4FE4S_FER_2"/>
    <property type="match status" value="1"/>
</dbReference>
<accession>A0A3R9PU45</accession>
<protein>
    <submittedName>
        <fullName evidence="8">(Fe-S)-binding protein</fullName>
    </submittedName>
</protein>
<keyword evidence="3" id="KW-0479">Metal-binding</keyword>
<organism evidence="8 9">
    <name type="scientific">Candidatus Methanodesulfokora washburnensis</name>
    <dbReference type="NCBI Taxonomy" id="2478471"/>
    <lineage>
        <taxon>Archaea</taxon>
        <taxon>Thermoproteota</taxon>
        <taxon>Candidatus Korarchaeia</taxon>
        <taxon>Candidatus Korarchaeia incertae sedis</taxon>
        <taxon>Candidatus Methanodesulfokora</taxon>
    </lineage>
</organism>
<dbReference type="NCBIfam" id="NF045796">
    <property type="entry name" value="DsrK"/>
    <property type="match status" value="1"/>
</dbReference>
<dbReference type="Pfam" id="PF13183">
    <property type="entry name" value="Fer4_8"/>
    <property type="match status" value="1"/>
</dbReference>
<dbReference type="PANTHER" id="PTHR43551">
    <property type="entry name" value="FUMARATE REDUCTASE IRON-SULFUR SUBUNIT"/>
    <property type="match status" value="1"/>
</dbReference>
<evidence type="ECO:0000256" key="1">
    <source>
        <dbReference type="ARBA" id="ARBA00022448"/>
    </source>
</evidence>
<dbReference type="GO" id="GO:0016491">
    <property type="term" value="F:oxidoreductase activity"/>
    <property type="evidence" value="ECO:0007669"/>
    <property type="project" value="UniProtKB-ARBA"/>
</dbReference>
<dbReference type="GO" id="GO:0046872">
    <property type="term" value="F:metal ion binding"/>
    <property type="evidence" value="ECO:0007669"/>
    <property type="project" value="UniProtKB-KW"/>
</dbReference>
<name>A0A3R9PU45_9CREN</name>
<dbReference type="Proteomes" id="UP000277582">
    <property type="component" value="Unassembled WGS sequence"/>
</dbReference>
<dbReference type="RefSeq" id="WP_125672104.1">
    <property type="nucleotide sequence ID" value="NZ_RCOS01000129.1"/>
</dbReference>
<dbReference type="GO" id="GO:0051539">
    <property type="term" value="F:4 iron, 4 sulfur cluster binding"/>
    <property type="evidence" value="ECO:0007669"/>
    <property type="project" value="UniProtKB-KW"/>
</dbReference>
<keyword evidence="9" id="KW-1185">Reference proteome</keyword>
<dbReference type="SUPFAM" id="SSF46548">
    <property type="entry name" value="alpha-helical ferredoxin"/>
    <property type="match status" value="1"/>
</dbReference>
<dbReference type="OrthoDB" id="42878at2157"/>
<gene>
    <name evidence="8" type="ORF">D6D85_11520</name>
</gene>
<evidence type="ECO:0000256" key="6">
    <source>
        <dbReference type="ARBA" id="ARBA00023014"/>
    </source>
</evidence>
<evidence type="ECO:0000256" key="5">
    <source>
        <dbReference type="ARBA" id="ARBA00023004"/>
    </source>
</evidence>
<dbReference type="PANTHER" id="PTHR43551:SF1">
    <property type="entry name" value="HETERODISULFIDE REDUCTASE"/>
    <property type="match status" value="1"/>
</dbReference>
<keyword evidence="5" id="KW-0408">Iron</keyword>
<evidence type="ECO:0000259" key="7">
    <source>
        <dbReference type="PROSITE" id="PS51379"/>
    </source>
</evidence>
<dbReference type="InterPro" id="IPR017896">
    <property type="entry name" value="4Fe4S_Fe-S-bd"/>
</dbReference>
<dbReference type="PROSITE" id="PS00198">
    <property type="entry name" value="4FE4S_FER_1"/>
    <property type="match status" value="1"/>
</dbReference>
<dbReference type="EMBL" id="RCOS01000129">
    <property type="protein sequence ID" value="RSN73115.1"/>
    <property type="molecule type" value="Genomic_DNA"/>
</dbReference>
<sequence>MKLDFSRPGEKFRLHASKKSDMELMKLPFPREWSRDDFKLPENWKEIALKKFDEVLKKYRSVRLYMDLCVHCGACSDKCPFFLATNDPYNMPVGRQDLMRAVYRKYYTREGKLLGEKAGARDFDEEMVKLWYTYFYQCSECRRCAVFCPYGIDTAEITIAAREVLTAIGLSPRSTTESIAKCEYIGNHMGIPPAALADACRFMEEEIKEETGVEVKIPINKKGAEILFVPPSADFFGGPHWGTFKGYVKLFHQIGLDYTISTYASEGGNFGLFLNYEHMKKINAKIYKEAKRLGVKWILGGECGHMWRVIHDFMGTINGPADFLEEPVSPITGTKFKNAVYTKMVHICEFTADLIKHNKLKIDPSRNDQYVVTYHDSCNPTRAMGLIDEPRYILKSVCRNYVELDPSVNRERTICCTAGAGLLADETLELRLKAIKPKMEAIKRTGANFLAMICAIDKASFDTYVRHYKLPIKVGGVHELVGNAIVL</sequence>
<dbReference type="InterPro" id="IPR009051">
    <property type="entry name" value="Helical_ferredxn"/>
</dbReference>
<evidence type="ECO:0000256" key="2">
    <source>
        <dbReference type="ARBA" id="ARBA00022485"/>
    </source>
</evidence>
<dbReference type="Pfam" id="PF02754">
    <property type="entry name" value="CCG"/>
    <property type="match status" value="1"/>
</dbReference>
<comment type="caution">
    <text evidence="8">The sequence shown here is derived from an EMBL/GenBank/DDBJ whole genome shotgun (WGS) entry which is preliminary data.</text>
</comment>
<dbReference type="InterPro" id="IPR017900">
    <property type="entry name" value="4Fe4S_Fe_S_CS"/>
</dbReference>
<evidence type="ECO:0000256" key="3">
    <source>
        <dbReference type="ARBA" id="ARBA00022723"/>
    </source>
</evidence>
<proteinExistence type="predicted"/>
<dbReference type="InterPro" id="IPR004017">
    <property type="entry name" value="Cys_rich_dom"/>
</dbReference>
<reference evidence="8 9" key="1">
    <citation type="submission" date="2018-10" db="EMBL/GenBank/DDBJ databases">
        <title>Co-occurring genomic capacity for anaerobic methane metabolism and dissimilatory sulfite reduction discovered in the Korarchaeota.</title>
        <authorList>
            <person name="Mckay L.J."/>
            <person name="Dlakic M."/>
            <person name="Fields M.W."/>
            <person name="Delmont T.O."/>
            <person name="Eren A.M."/>
            <person name="Jay Z.J."/>
            <person name="Klingelsmith K.B."/>
            <person name="Rusch D.B."/>
            <person name="Inskeep W.P."/>
        </authorList>
    </citation>
    <scope>NUCLEOTIDE SEQUENCE [LARGE SCALE GENOMIC DNA]</scope>
    <source>
        <strain evidence="8 9">MDKW</strain>
    </source>
</reference>
<evidence type="ECO:0000313" key="9">
    <source>
        <dbReference type="Proteomes" id="UP000277582"/>
    </source>
</evidence>
<evidence type="ECO:0000256" key="4">
    <source>
        <dbReference type="ARBA" id="ARBA00022982"/>
    </source>
</evidence>
<evidence type="ECO:0000313" key="8">
    <source>
        <dbReference type="EMBL" id="RSN73115.1"/>
    </source>
</evidence>
<keyword evidence="2" id="KW-0004">4Fe-4S</keyword>
<keyword evidence="6" id="KW-0411">Iron-sulfur</keyword>
<keyword evidence="4" id="KW-0249">Electron transport</keyword>
<dbReference type="AlphaFoldDB" id="A0A3R9PU45"/>
<keyword evidence="1" id="KW-0813">Transport</keyword>
<feature type="domain" description="4Fe-4S ferredoxin-type" evidence="7">
    <location>
        <begin position="60"/>
        <end position="89"/>
    </location>
</feature>
<dbReference type="Gene3D" id="1.10.1060.10">
    <property type="entry name" value="Alpha-helical ferredoxin"/>
    <property type="match status" value="1"/>
</dbReference>